<evidence type="ECO:0000256" key="1">
    <source>
        <dbReference type="SAM" id="SignalP"/>
    </source>
</evidence>
<protein>
    <submittedName>
        <fullName evidence="3">PEP-CTERM sorting domain-containing protein</fullName>
    </submittedName>
</protein>
<comment type="caution">
    <text evidence="3">The sequence shown here is derived from an EMBL/GenBank/DDBJ whole genome shotgun (WGS) entry which is preliminary data.</text>
</comment>
<dbReference type="Proteomes" id="UP001596472">
    <property type="component" value="Unassembled WGS sequence"/>
</dbReference>
<feature type="chain" id="PRO_5045928899" evidence="1">
    <location>
        <begin position="30"/>
        <end position="224"/>
    </location>
</feature>
<gene>
    <name evidence="3" type="ORF">ACFQY0_16205</name>
</gene>
<feature type="domain" description="Ice-binding protein C-terminal" evidence="2">
    <location>
        <begin position="203"/>
        <end position="224"/>
    </location>
</feature>
<proteinExistence type="predicted"/>
<dbReference type="NCBIfam" id="TIGR02595">
    <property type="entry name" value="PEP_CTERM"/>
    <property type="match status" value="1"/>
</dbReference>
<name>A0ABW2LAB9_9BACT</name>
<keyword evidence="4" id="KW-1185">Reference proteome</keyword>
<reference evidence="4" key="1">
    <citation type="journal article" date="2019" name="Int. J. Syst. Evol. Microbiol.">
        <title>The Global Catalogue of Microorganisms (GCM) 10K type strain sequencing project: providing services to taxonomists for standard genome sequencing and annotation.</title>
        <authorList>
            <consortium name="The Broad Institute Genomics Platform"/>
            <consortium name="The Broad Institute Genome Sequencing Center for Infectious Disease"/>
            <person name="Wu L."/>
            <person name="Ma J."/>
        </authorList>
    </citation>
    <scope>NUCLEOTIDE SEQUENCE [LARGE SCALE GENOMIC DNA]</scope>
    <source>
        <strain evidence="4">CGMCC 4.1467</strain>
    </source>
</reference>
<sequence>MKISRLALHRLPLAATVVAVATAIPATNAAITVTTNVVSEPGFGVVNLDTVGSADWFWVEDAGNNYVERVGGTIFDTSSIVISQFTNAGANKWDGQSGAATIGVDNHVQGPGDGGPITFSVTPQTAGEHTLNLYASSNPAGNQVTGTFDGASSNTFSSGNLQGMLYTVVFDVEAADVGNPIGVGIGRTGSGQIRLQGATMSVIPEPSSLALCGLGGLVLLRRRR</sequence>
<dbReference type="Pfam" id="PF07589">
    <property type="entry name" value="PEP-CTERM"/>
    <property type="match status" value="1"/>
</dbReference>
<evidence type="ECO:0000313" key="3">
    <source>
        <dbReference type="EMBL" id="MFC7338739.1"/>
    </source>
</evidence>
<accession>A0ABW2LAB9</accession>
<feature type="signal peptide" evidence="1">
    <location>
        <begin position="1"/>
        <end position="29"/>
    </location>
</feature>
<keyword evidence="1" id="KW-0732">Signal</keyword>
<evidence type="ECO:0000313" key="4">
    <source>
        <dbReference type="Proteomes" id="UP001596472"/>
    </source>
</evidence>
<organism evidence="3 4">
    <name type="scientific">Haloferula chungangensis</name>
    <dbReference type="NCBI Taxonomy" id="1048331"/>
    <lineage>
        <taxon>Bacteria</taxon>
        <taxon>Pseudomonadati</taxon>
        <taxon>Verrucomicrobiota</taxon>
        <taxon>Verrucomicrobiia</taxon>
        <taxon>Verrucomicrobiales</taxon>
        <taxon>Verrucomicrobiaceae</taxon>
        <taxon>Haloferula</taxon>
    </lineage>
</organism>
<evidence type="ECO:0000259" key="2">
    <source>
        <dbReference type="Pfam" id="PF07589"/>
    </source>
</evidence>
<dbReference type="EMBL" id="JBHTBS010000009">
    <property type="protein sequence ID" value="MFC7338739.1"/>
    <property type="molecule type" value="Genomic_DNA"/>
</dbReference>
<dbReference type="InterPro" id="IPR013424">
    <property type="entry name" value="Ice-binding_C"/>
</dbReference>
<dbReference type="RefSeq" id="WP_379714481.1">
    <property type="nucleotide sequence ID" value="NZ_JBHTBS010000009.1"/>
</dbReference>